<dbReference type="AlphaFoldDB" id="A0AA88L2J5"/>
<name>A0AA88L2J5_ARTSF</name>
<proteinExistence type="predicted"/>
<evidence type="ECO:0000313" key="1">
    <source>
        <dbReference type="EMBL" id="KAK2710306.1"/>
    </source>
</evidence>
<reference evidence="1" key="1">
    <citation type="submission" date="2023-07" db="EMBL/GenBank/DDBJ databases">
        <title>Chromosome-level genome assembly of Artemia franciscana.</title>
        <authorList>
            <person name="Jo E."/>
        </authorList>
    </citation>
    <scope>NUCLEOTIDE SEQUENCE</scope>
    <source>
        <tissue evidence="1">Whole body</tissue>
    </source>
</reference>
<dbReference type="EMBL" id="JAVRJZ010000017">
    <property type="protein sequence ID" value="KAK2710306.1"/>
    <property type="molecule type" value="Genomic_DNA"/>
</dbReference>
<sequence>MYSNLMLMRRDIILKSIRDLAQEITNEMRSSSLESEFMFFANLKDLTNKMRWLQRLHVVDDDKNELQLDHRECRGPIQSYEEKKPFLSQQGREGFSKKQKVVPTLQPQKLEEGNSQILNDLFLVPTQDPLPGGHRSSHFVESWKSITDNKFVINVIKEGYRLSFKKKYTLP</sequence>
<protein>
    <submittedName>
        <fullName evidence="1">Uncharacterized protein</fullName>
    </submittedName>
</protein>
<accession>A0AA88L2J5</accession>
<evidence type="ECO:0000313" key="2">
    <source>
        <dbReference type="Proteomes" id="UP001187531"/>
    </source>
</evidence>
<organism evidence="1 2">
    <name type="scientific">Artemia franciscana</name>
    <name type="common">Brine shrimp</name>
    <name type="synonym">Artemia sanfranciscana</name>
    <dbReference type="NCBI Taxonomy" id="6661"/>
    <lineage>
        <taxon>Eukaryota</taxon>
        <taxon>Metazoa</taxon>
        <taxon>Ecdysozoa</taxon>
        <taxon>Arthropoda</taxon>
        <taxon>Crustacea</taxon>
        <taxon>Branchiopoda</taxon>
        <taxon>Anostraca</taxon>
        <taxon>Artemiidae</taxon>
        <taxon>Artemia</taxon>
    </lineage>
</organism>
<comment type="caution">
    <text evidence="1">The sequence shown here is derived from an EMBL/GenBank/DDBJ whole genome shotgun (WGS) entry which is preliminary data.</text>
</comment>
<gene>
    <name evidence="1" type="ORF">QYM36_013827</name>
</gene>
<dbReference type="Proteomes" id="UP001187531">
    <property type="component" value="Unassembled WGS sequence"/>
</dbReference>
<keyword evidence="2" id="KW-1185">Reference proteome</keyword>